<protein>
    <submittedName>
        <fullName evidence="2">Stage III sporulation protein SpoIIIAB</fullName>
    </submittedName>
</protein>
<dbReference type="PIRSF" id="PIRSF021435">
    <property type="entry name" value="SpoIIIAB"/>
    <property type="match status" value="1"/>
</dbReference>
<evidence type="ECO:0000256" key="1">
    <source>
        <dbReference type="SAM" id="Phobius"/>
    </source>
</evidence>
<reference evidence="2" key="1">
    <citation type="submission" date="2024-07" db="EMBL/GenBank/DDBJ databases">
        <title>Identification and characteristics of an arsenic-resistant bacterial isolate, which belongs to a novel species.</title>
        <authorList>
            <person name="Juszczyk A."/>
            <person name="Kowalczyk A."/>
            <person name="Was K."/>
            <person name="Kosowicz W."/>
            <person name="Budzyn A."/>
            <person name="Latowski D."/>
        </authorList>
    </citation>
    <scope>NUCLEOTIDE SEQUENCE</scope>
    <source>
        <strain evidence="2">As8PL</strain>
    </source>
</reference>
<dbReference type="RefSeq" id="WP_368503848.1">
    <property type="nucleotide sequence ID" value="NZ_CP162551.1"/>
</dbReference>
<name>A0AB39BSL2_9BACI</name>
<keyword evidence="1" id="KW-0812">Transmembrane</keyword>
<proteinExistence type="predicted"/>
<dbReference type="Pfam" id="PF09548">
    <property type="entry name" value="Spore_III_AB"/>
    <property type="match status" value="1"/>
</dbReference>
<feature type="transmembrane region" description="Helical" evidence="1">
    <location>
        <begin position="153"/>
        <end position="169"/>
    </location>
</feature>
<accession>A0AB39BSL2</accession>
<gene>
    <name evidence="2" type="primary">spoIIIAB</name>
    <name evidence="2" type="ORF">AB3N04_17185</name>
</gene>
<keyword evidence="1" id="KW-1133">Transmembrane helix</keyword>
<dbReference type="AlphaFoldDB" id="A0AB39BSL2"/>
<keyword evidence="1" id="KW-0472">Membrane</keyword>
<organism evidence="2">
    <name type="scientific">Alkalihalophilus sp. As8PL</name>
    <dbReference type="NCBI Taxonomy" id="3237103"/>
    <lineage>
        <taxon>Bacteria</taxon>
        <taxon>Bacillati</taxon>
        <taxon>Bacillota</taxon>
        <taxon>Bacilli</taxon>
        <taxon>Bacillales</taxon>
        <taxon>Bacillaceae</taxon>
        <taxon>Alkalihalophilus</taxon>
    </lineage>
</organism>
<dbReference type="InterPro" id="IPR014198">
    <property type="entry name" value="Spore_III_AB"/>
</dbReference>
<dbReference type="EMBL" id="CP162551">
    <property type="protein sequence ID" value="XDI36399.1"/>
    <property type="molecule type" value="Genomic_DNA"/>
</dbReference>
<dbReference type="NCBIfam" id="TIGR02833">
    <property type="entry name" value="spore_III_AB"/>
    <property type="match status" value="1"/>
</dbReference>
<sequence length="170" mass="19681">MKLLGALLIIIVTTAVGFELARRLSERPRQLRQLKVAIQSLEAEILYGLTPLAQASKHLAKQTPKPICYLFEYFASKLNHTEQPAYVAWEESIKEMWSLTSLLQNEQEILKQFGQTLGQHDREQQQKQIKLTLAHLEREEGEARDRQHRYERMVKSLGFLTGLLIVILLM</sequence>
<evidence type="ECO:0000313" key="2">
    <source>
        <dbReference type="EMBL" id="XDI36399.1"/>
    </source>
</evidence>